<sequence length="320" mass="35050">MSKKYAYPADEGIRPTAAMSSTAYRSCAKAKTFGFQVCFESKSQNAAFLKNAPLYKVVGEHEAKIVIQPEVVVITMVTVEETEGEEFEESVVQMKLKKILGIDEEYKNTNKKASGHRSSSQSSSSSSSSSSSGSKASRSQRPAFMGDNKPPMLAVTAQAVRNDHKKQGYQVIVYADYHSSKPQIQAYAVEIFGSSRWRACANAVVLNSHEAQDRSICSWSCTYGWIFRKVTEKSIKTGKGHSITKLSKNHSCPDPSAKSHCTVSHNKITTFNNVQFNYAMPGNCNHVLAQDCSPDLSFLVMMKTAEGSPGQKAINVKLGS</sequence>
<feature type="compositionally biased region" description="Low complexity" evidence="3">
    <location>
        <begin position="116"/>
        <end position="140"/>
    </location>
</feature>
<dbReference type="Proteomes" id="UP001066276">
    <property type="component" value="Chromosome 4_1"/>
</dbReference>
<dbReference type="Pfam" id="PF09175">
    <property type="entry name" value="Vit_b-sht_shell"/>
    <property type="match status" value="1"/>
</dbReference>
<comment type="caution">
    <text evidence="5">The sequence shown here is derived from an EMBL/GenBank/DDBJ whole genome shotgun (WGS) entry which is preliminary data.</text>
</comment>
<feature type="region of interest" description="Disordered" evidence="3">
    <location>
        <begin position="108"/>
        <end position="149"/>
    </location>
</feature>
<evidence type="ECO:0000259" key="4">
    <source>
        <dbReference type="PROSITE" id="PS51233"/>
    </source>
</evidence>
<dbReference type="GO" id="GO:0045735">
    <property type="term" value="F:nutrient reservoir activity"/>
    <property type="evidence" value="ECO:0007669"/>
    <property type="project" value="UniProtKB-KW"/>
</dbReference>
<dbReference type="InterPro" id="IPR015258">
    <property type="entry name" value="Vitellinogen_b-sht_shell"/>
</dbReference>
<keyword evidence="2" id="KW-0325">Glycoprotein</keyword>
<dbReference type="GO" id="GO:0005319">
    <property type="term" value="F:lipid transporter activity"/>
    <property type="evidence" value="ECO:0007669"/>
    <property type="project" value="InterPro"/>
</dbReference>
<gene>
    <name evidence="5" type="ORF">NDU88_003148</name>
</gene>
<evidence type="ECO:0000313" key="6">
    <source>
        <dbReference type="Proteomes" id="UP001066276"/>
    </source>
</evidence>
<accession>A0AAV7T4M4</accession>
<evidence type="ECO:0000256" key="3">
    <source>
        <dbReference type="SAM" id="MobiDB-lite"/>
    </source>
</evidence>
<dbReference type="SUPFAM" id="SSF56968">
    <property type="entry name" value="Lipovitellin-phosvitin complex, beta-sheet shell regions"/>
    <property type="match status" value="2"/>
</dbReference>
<dbReference type="PANTHER" id="PTHR23345">
    <property type="entry name" value="VITELLOGENIN-RELATED"/>
    <property type="match status" value="1"/>
</dbReference>
<dbReference type="InterPro" id="IPR037088">
    <property type="entry name" value="Vitellinogen_b-sht_shell_sf"/>
</dbReference>
<dbReference type="InterPro" id="IPR001846">
    <property type="entry name" value="VWF_type-D"/>
</dbReference>
<dbReference type="EMBL" id="JANPWB010000007">
    <property type="protein sequence ID" value="KAJ1171284.1"/>
    <property type="molecule type" value="Genomic_DNA"/>
</dbReference>
<reference evidence="5" key="1">
    <citation type="journal article" date="2022" name="bioRxiv">
        <title>Sequencing and chromosome-scale assembly of the giantPleurodeles waltlgenome.</title>
        <authorList>
            <person name="Brown T."/>
            <person name="Elewa A."/>
            <person name="Iarovenko S."/>
            <person name="Subramanian E."/>
            <person name="Araus A.J."/>
            <person name="Petzold A."/>
            <person name="Susuki M."/>
            <person name="Suzuki K.-i.T."/>
            <person name="Hayashi T."/>
            <person name="Toyoda A."/>
            <person name="Oliveira C."/>
            <person name="Osipova E."/>
            <person name="Leigh N.D."/>
            <person name="Simon A."/>
            <person name="Yun M.H."/>
        </authorList>
    </citation>
    <scope>NUCLEOTIDE SEQUENCE</scope>
    <source>
        <strain evidence="5">20211129_DDA</strain>
        <tissue evidence="5">Liver</tissue>
    </source>
</reference>
<evidence type="ECO:0000256" key="1">
    <source>
        <dbReference type="ARBA" id="ARBA00022761"/>
    </source>
</evidence>
<dbReference type="AlphaFoldDB" id="A0AAV7T4M4"/>
<keyword evidence="6" id="KW-1185">Reference proteome</keyword>
<dbReference type="Gene3D" id="2.20.90.10">
    <property type="entry name" value="Vitellinogen, beta-sheet shell domain"/>
    <property type="match status" value="1"/>
</dbReference>
<proteinExistence type="predicted"/>
<protein>
    <recommendedName>
        <fullName evidence="4">VWFD domain-containing protein</fullName>
    </recommendedName>
</protein>
<organism evidence="5 6">
    <name type="scientific">Pleurodeles waltl</name>
    <name type="common">Iberian ribbed newt</name>
    <dbReference type="NCBI Taxonomy" id="8319"/>
    <lineage>
        <taxon>Eukaryota</taxon>
        <taxon>Metazoa</taxon>
        <taxon>Chordata</taxon>
        <taxon>Craniata</taxon>
        <taxon>Vertebrata</taxon>
        <taxon>Euteleostomi</taxon>
        <taxon>Amphibia</taxon>
        <taxon>Batrachia</taxon>
        <taxon>Caudata</taxon>
        <taxon>Salamandroidea</taxon>
        <taxon>Salamandridae</taxon>
        <taxon>Pleurodelinae</taxon>
        <taxon>Pleurodeles</taxon>
    </lineage>
</organism>
<evidence type="ECO:0000256" key="2">
    <source>
        <dbReference type="ARBA" id="ARBA00023180"/>
    </source>
</evidence>
<dbReference type="SMART" id="SM01170">
    <property type="entry name" value="DUF1944"/>
    <property type="match status" value="1"/>
</dbReference>
<dbReference type="GO" id="GO:0032355">
    <property type="term" value="P:response to estradiol"/>
    <property type="evidence" value="ECO:0007669"/>
    <property type="project" value="TreeGrafter"/>
</dbReference>
<dbReference type="InterPro" id="IPR015819">
    <property type="entry name" value="Lipid_transp_b-sht_shell"/>
</dbReference>
<keyword evidence="1" id="KW-0758">Storage protein</keyword>
<feature type="domain" description="VWFD" evidence="4">
    <location>
        <begin position="259"/>
        <end position="320"/>
    </location>
</feature>
<dbReference type="PANTHER" id="PTHR23345:SF15">
    <property type="entry name" value="VITELLOGENIN 1-RELATED"/>
    <property type="match status" value="1"/>
</dbReference>
<dbReference type="InterPro" id="IPR050733">
    <property type="entry name" value="Vitellogenin/Apolipophorin"/>
</dbReference>
<dbReference type="PROSITE" id="PS51233">
    <property type="entry name" value="VWFD"/>
    <property type="match status" value="1"/>
</dbReference>
<evidence type="ECO:0000313" key="5">
    <source>
        <dbReference type="EMBL" id="KAJ1171284.1"/>
    </source>
</evidence>
<dbReference type="GO" id="GO:0071391">
    <property type="term" value="P:cellular response to estrogen stimulus"/>
    <property type="evidence" value="ECO:0007669"/>
    <property type="project" value="TreeGrafter"/>
</dbReference>
<name>A0AAV7T4M4_PLEWA</name>
<dbReference type="Pfam" id="PF00094">
    <property type="entry name" value="VWD"/>
    <property type="match status" value="1"/>
</dbReference>
<dbReference type="Gene3D" id="2.20.80.10">
    <property type="entry name" value="Lipovitellin-phosvitin complex, chain A, domain 4"/>
    <property type="match status" value="1"/>
</dbReference>